<feature type="region of interest" description="Disordered" evidence="1">
    <location>
        <begin position="225"/>
        <end position="253"/>
    </location>
</feature>
<name>A0A8C9U1H8_SCLFO</name>
<dbReference type="GeneID" id="108923160"/>
<dbReference type="CTD" id="81628"/>
<feature type="compositionally biased region" description="Basic and acidic residues" evidence="1">
    <location>
        <begin position="448"/>
        <end position="466"/>
    </location>
</feature>
<feature type="compositionally biased region" description="Polar residues" evidence="1">
    <location>
        <begin position="117"/>
        <end position="126"/>
    </location>
</feature>
<reference evidence="2 3" key="1">
    <citation type="submission" date="2019-04" db="EMBL/GenBank/DDBJ databases">
        <authorList>
            <consortium name="Wellcome Sanger Institute Data Sharing"/>
        </authorList>
    </citation>
    <scope>NUCLEOTIDE SEQUENCE [LARGE SCALE GENOMIC DNA]</scope>
</reference>
<proteinExistence type="predicted"/>
<evidence type="ECO:0000313" key="2">
    <source>
        <dbReference type="Ensembl" id="ENSSFOP00015054645.1"/>
    </source>
</evidence>
<organism evidence="2 3">
    <name type="scientific">Scleropages formosus</name>
    <name type="common">Asian bonytongue</name>
    <name type="synonym">Osteoglossum formosum</name>
    <dbReference type="NCBI Taxonomy" id="113540"/>
    <lineage>
        <taxon>Eukaryota</taxon>
        <taxon>Metazoa</taxon>
        <taxon>Chordata</taxon>
        <taxon>Craniata</taxon>
        <taxon>Vertebrata</taxon>
        <taxon>Euteleostomi</taxon>
        <taxon>Actinopterygii</taxon>
        <taxon>Neopterygii</taxon>
        <taxon>Teleostei</taxon>
        <taxon>Osteoglossocephala</taxon>
        <taxon>Osteoglossomorpha</taxon>
        <taxon>Osteoglossiformes</taxon>
        <taxon>Osteoglossidae</taxon>
        <taxon>Scleropages</taxon>
    </lineage>
</organism>
<dbReference type="OrthoDB" id="8961796at2759"/>
<dbReference type="Proteomes" id="UP000694397">
    <property type="component" value="Chromosome 13"/>
</dbReference>
<feature type="region of interest" description="Disordered" evidence="1">
    <location>
        <begin position="424"/>
        <end position="480"/>
    </location>
</feature>
<evidence type="ECO:0008006" key="4">
    <source>
        <dbReference type="Google" id="ProtNLM"/>
    </source>
</evidence>
<dbReference type="AlphaFoldDB" id="A0A8C9U1H8"/>
<reference evidence="2" key="2">
    <citation type="submission" date="2025-08" db="UniProtKB">
        <authorList>
            <consortium name="Ensembl"/>
        </authorList>
    </citation>
    <scope>IDENTIFICATION</scope>
</reference>
<feature type="region of interest" description="Disordered" evidence="1">
    <location>
        <begin position="1"/>
        <end position="81"/>
    </location>
</feature>
<keyword evidence="3" id="KW-1185">Reference proteome</keyword>
<sequence>MSGGKKRSGFQITSVTSDYGPSPLGTSPPHGASVSADPDAGKEVLNGTPSGAGTGESGDHRPAFRSGSLTGDDGGRFEASVPNGPVLLDVVRNVQRHASTSQPGTPRALRRHAAASQELTAGAQSPQSSRFRVVRLGQGLGEPYRRGRWTCVDFLEREGGEERGLRRVMDSMRHAHSLESLETVGLGGVEGGFKPLGQVRALKAGHMVHSQGTTHLRAHLGGEGGVLGRPSCREQGDTKLWTFSSGPPSPSHRERFNVRLVEAASPPPGQQQQDARVRSPPHYLSASGRPRHIPPPLRLDVDPVGKPLLRETLSQPSSPGRALSRDGLFQHAVQPSPHPSALSLAQSMFGAEGSFDLDDDSASGGSMIAIDNKIEQAMVRCVCACACVHMQHIPQLHSREHGGPTAFRLLGCAVTPSHRGQCVSGCPPAGPGEDPPDDGRAGGGGGAERADQGAEREERPAGEGEPHPACAAGARMRALT</sequence>
<dbReference type="Ensembl" id="ENSSFOT00015076339.1">
    <property type="protein sequence ID" value="ENSSFOP00015054645.1"/>
    <property type="gene ID" value="ENSSFOG00015022544.2"/>
</dbReference>
<feature type="region of interest" description="Disordered" evidence="1">
    <location>
        <begin position="265"/>
        <end position="303"/>
    </location>
</feature>
<dbReference type="InterPro" id="IPR053049">
    <property type="entry name" value="TSC22_domain_protein_2"/>
</dbReference>
<dbReference type="PANTHER" id="PTHR46894">
    <property type="entry name" value="TSC22 DOMAIN FAMILY PROTEIN 2"/>
    <property type="match status" value="1"/>
</dbReference>
<feature type="region of interest" description="Disordered" evidence="1">
    <location>
        <begin position="97"/>
        <end position="126"/>
    </location>
</feature>
<accession>A0A8C9U1H8</accession>
<reference evidence="2" key="3">
    <citation type="submission" date="2025-09" db="UniProtKB">
        <authorList>
            <consortium name="Ensembl"/>
        </authorList>
    </citation>
    <scope>IDENTIFICATION</scope>
</reference>
<dbReference type="GeneTree" id="ENSGT01030000235000"/>
<feature type="compositionally biased region" description="Polar residues" evidence="1">
    <location>
        <begin position="10"/>
        <end position="19"/>
    </location>
</feature>
<evidence type="ECO:0000256" key="1">
    <source>
        <dbReference type="SAM" id="MobiDB-lite"/>
    </source>
</evidence>
<gene>
    <name evidence="2" type="primary">zgc:153012</name>
</gene>
<dbReference type="PANTHER" id="PTHR46894:SF2">
    <property type="entry name" value="TSC22 DOMAIN FAMILY MEMBER 4"/>
    <property type="match status" value="1"/>
</dbReference>
<evidence type="ECO:0000313" key="3">
    <source>
        <dbReference type="Proteomes" id="UP000694397"/>
    </source>
</evidence>
<protein>
    <recommendedName>
        <fullName evidence="4">TSC22 domain family protein 4-like</fullName>
    </recommendedName>
</protein>